<organism evidence="2 3">
    <name type="scientific">Kocuria coralli</name>
    <dbReference type="NCBI Taxonomy" id="1461025"/>
    <lineage>
        <taxon>Bacteria</taxon>
        <taxon>Bacillati</taxon>
        <taxon>Actinomycetota</taxon>
        <taxon>Actinomycetes</taxon>
        <taxon>Micrococcales</taxon>
        <taxon>Micrococcaceae</taxon>
        <taxon>Kocuria</taxon>
    </lineage>
</organism>
<proteinExistence type="predicted"/>
<protein>
    <submittedName>
        <fullName evidence="2">Uncharacterized protein</fullName>
    </submittedName>
</protein>
<reference evidence="2 3" key="1">
    <citation type="submission" date="2019-05" db="EMBL/GenBank/DDBJ databases">
        <title>Kocuria coralli sp. nov., a novel actinobacterium isolated from coral reef seawater.</title>
        <authorList>
            <person name="Li J."/>
        </authorList>
    </citation>
    <scope>NUCLEOTIDE SEQUENCE [LARGE SCALE GENOMIC DNA]</scope>
    <source>
        <strain evidence="2 3">SCSIO 13007</strain>
    </source>
</reference>
<evidence type="ECO:0000256" key="1">
    <source>
        <dbReference type="SAM" id="MobiDB-lite"/>
    </source>
</evidence>
<name>A0A5J5L2U2_9MICC</name>
<keyword evidence="3" id="KW-1185">Reference proteome</keyword>
<dbReference type="AlphaFoldDB" id="A0A5J5L2U2"/>
<dbReference type="Proteomes" id="UP000325957">
    <property type="component" value="Unassembled WGS sequence"/>
</dbReference>
<sequence length="119" mass="12539">MTVPRSPVDLLRSLPVGTRVTVRWALPDDDASGKRFTDSIGTILDSSFAPSVNPGAGDGKESGPSGAGTGLPSPAERLPVETLVLQTRAGEVSIPWTVIRLAKPVPPPPPRRAPRVRRS</sequence>
<feature type="region of interest" description="Disordered" evidence="1">
    <location>
        <begin position="44"/>
        <end position="78"/>
    </location>
</feature>
<accession>A0A5J5L2U2</accession>
<dbReference type="RefSeq" id="WP_158032335.1">
    <property type="nucleotide sequence ID" value="NZ_ML708610.1"/>
</dbReference>
<gene>
    <name evidence="2" type="ORF">FCK90_00380</name>
</gene>
<comment type="caution">
    <text evidence="2">The sequence shown here is derived from an EMBL/GenBank/DDBJ whole genome shotgun (WGS) entry which is preliminary data.</text>
</comment>
<dbReference type="OrthoDB" id="4882251at2"/>
<evidence type="ECO:0000313" key="3">
    <source>
        <dbReference type="Proteomes" id="UP000325957"/>
    </source>
</evidence>
<evidence type="ECO:0000313" key="2">
    <source>
        <dbReference type="EMBL" id="KAA9395525.1"/>
    </source>
</evidence>
<dbReference type="EMBL" id="SZWF01000001">
    <property type="protein sequence ID" value="KAA9395525.1"/>
    <property type="molecule type" value="Genomic_DNA"/>
</dbReference>